<name>A0ABQ9EUP9_TEGGR</name>
<dbReference type="Proteomes" id="UP001217089">
    <property type="component" value="Unassembled WGS sequence"/>
</dbReference>
<sequence length="111" mass="12631">MLESFSKTGSMSIQKACTSDLQTFHQPTTFYEGEPVTADKIPTKHGFSDEHLADPRPEQYKNWSGYNDYVRNNTINFCASNAADIAIRYLHPKVDIQFMFVFGDINRTANS</sequence>
<evidence type="ECO:0008006" key="3">
    <source>
        <dbReference type="Google" id="ProtNLM"/>
    </source>
</evidence>
<evidence type="ECO:0000313" key="1">
    <source>
        <dbReference type="EMBL" id="KAJ8307125.1"/>
    </source>
</evidence>
<dbReference type="EMBL" id="JARBDR010000793">
    <property type="protein sequence ID" value="KAJ8307125.1"/>
    <property type="molecule type" value="Genomic_DNA"/>
</dbReference>
<proteinExistence type="predicted"/>
<organism evidence="1 2">
    <name type="scientific">Tegillarca granosa</name>
    <name type="common">Malaysian cockle</name>
    <name type="synonym">Anadara granosa</name>
    <dbReference type="NCBI Taxonomy" id="220873"/>
    <lineage>
        <taxon>Eukaryota</taxon>
        <taxon>Metazoa</taxon>
        <taxon>Spiralia</taxon>
        <taxon>Lophotrochozoa</taxon>
        <taxon>Mollusca</taxon>
        <taxon>Bivalvia</taxon>
        <taxon>Autobranchia</taxon>
        <taxon>Pteriomorphia</taxon>
        <taxon>Arcoida</taxon>
        <taxon>Arcoidea</taxon>
        <taxon>Arcidae</taxon>
        <taxon>Tegillarca</taxon>
    </lineage>
</organism>
<comment type="caution">
    <text evidence="1">The sequence shown here is derived from an EMBL/GenBank/DDBJ whole genome shotgun (WGS) entry which is preliminary data.</text>
</comment>
<protein>
    <recommendedName>
        <fullName evidence="3">Alkaline phosphatase</fullName>
    </recommendedName>
</protein>
<gene>
    <name evidence="1" type="ORF">KUTeg_015209</name>
</gene>
<keyword evidence="2" id="KW-1185">Reference proteome</keyword>
<reference evidence="1 2" key="1">
    <citation type="submission" date="2022-12" db="EMBL/GenBank/DDBJ databases">
        <title>Chromosome-level genome of Tegillarca granosa.</title>
        <authorList>
            <person name="Kim J."/>
        </authorList>
    </citation>
    <scope>NUCLEOTIDE SEQUENCE [LARGE SCALE GENOMIC DNA]</scope>
    <source>
        <strain evidence="1">Teg-2019</strain>
        <tissue evidence="1">Adductor muscle</tissue>
    </source>
</reference>
<evidence type="ECO:0000313" key="2">
    <source>
        <dbReference type="Proteomes" id="UP001217089"/>
    </source>
</evidence>
<accession>A0ABQ9EUP9</accession>